<proteinExistence type="predicted"/>
<name>A0A951PLX9_9CYAN</name>
<protein>
    <submittedName>
        <fullName evidence="1">Uma2 family endonuclease</fullName>
    </submittedName>
</protein>
<keyword evidence="1" id="KW-0378">Hydrolase</keyword>
<evidence type="ECO:0000313" key="2">
    <source>
        <dbReference type="Proteomes" id="UP000753908"/>
    </source>
</evidence>
<keyword evidence="1" id="KW-0540">Nuclease</keyword>
<dbReference type="GO" id="GO:0004519">
    <property type="term" value="F:endonuclease activity"/>
    <property type="evidence" value="ECO:0007669"/>
    <property type="project" value="UniProtKB-KW"/>
</dbReference>
<comment type="caution">
    <text evidence="1">The sequence shown here is derived from an EMBL/GenBank/DDBJ whole genome shotgun (WGS) entry which is preliminary data.</text>
</comment>
<gene>
    <name evidence="1" type="ORF">KME25_18200</name>
</gene>
<reference evidence="1" key="1">
    <citation type="submission" date="2021-05" db="EMBL/GenBank/DDBJ databases">
        <authorList>
            <person name="Pietrasiak N."/>
            <person name="Ward R."/>
            <person name="Stajich J.E."/>
            <person name="Kurbessoian T."/>
        </authorList>
    </citation>
    <scope>NUCLEOTIDE SEQUENCE</scope>
    <source>
        <strain evidence="1">CPER-KK1</strain>
    </source>
</reference>
<accession>A0A951PLX9</accession>
<reference evidence="1" key="2">
    <citation type="journal article" date="2022" name="Microbiol. Resour. Announc.">
        <title>Metagenome Sequencing to Explore Phylogenomics of Terrestrial Cyanobacteria.</title>
        <authorList>
            <person name="Ward R.D."/>
            <person name="Stajich J.E."/>
            <person name="Johansen J.R."/>
            <person name="Huntemann M."/>
            <person name="Clum A."/>
            <person name="Foster B."/>
            <person name="Foster B."/>
            <person name="Roux S."/>
            <person name="Palaniappan K."/>
            <person name="Varghese N."/>
            <person name="Mukherjee S."/>
            <person name="Reddy T.B.K."/>
            <person name="Daum C."/>
            <person name="Copeland A."/>
            <person name="Chen I.A."/>
            <person name="Ivanova N.N."/>
            <person name="Kyrpides N.C."/>
            <person name="Shapiro N."/>
            <person name="Eloe-Fadrosh E.A."/>
            <person name="Pietrasiak N."/>
        </authorList>
    </citation>
    <scope>NUCLEOTIDE SEQUENCE</scope>
    <source>
        <strain evidence="1">CPER-KK1</strain>
    </source>
</reference>
<organism evidence="1 2">
    <name type="scientific">Symplocastrum torsivum CPER-KK1</name>
    <dbReference type="NCBI Taxonomy" id="450513"/>
    <lineage>
        <taxon>Bacteria</taxon>
        <taxon>Bacillati</taxon>
        <taxon>Cyanobacteriota</taxon>
        <taxon>Cyanophyceae</taxon>
        <taxon>Oscillatoriophycideae</taxon>
        <taxon>Oscillatoriales</taxon>
        <taxon>Microcoleaceae</taxon>
        <taxon>Symplocastrum</taxon>
    </lineage>
</organism>
<dbReference type="EMBL" id="JAHHIF010000024">
    <property type="protein sequence ID" value="MBW4546355.1"/>
    <property type="molecule type" value="Genomic_DNA"/>
</dbReference>
<dbReference type="Proteomes" id="UP000753908">
    <property type="component" value="Unassembled WGS sequence"/>
</dbReference>
<dbReference type="AlphaFoldDB" id="A0A951PLX9"/>
<sequence>MRYIGNPKRPTISVYHFVKGEYLVTQFREGETISSPSFPELNLTVGQVFRAGE</sequence>
<evidence type="ECO:0000313" key="1">
    <source>
        <dbReference type="EMBL" id="MBW4546355.1"/>
    </source>
</evidence>
<keyword evidence="1" id="KW-0255">Endonuclease</keyword>